<accession>A0ACB9FZZ9</accession>
<sequence length="286" mass="32583">MENWWGDLVMENGYEAENSGKMVLLLDILTLCSDVGDKALVFNQSLPTLDLTEHHISKLPRNGKSRKCWRMGKDSYRYGQTKPVFAYRLMAHGTIRIANYHEHESLLQENEDEKLSKEEQDMAWEVYRRTLEWEEVQRNPTDGPEPGPGLTSIPKPTVNGASEALDTFTASLIQSQLQPYRQTPSAFLFTRHRPLFTCSTAFLFAPSPAVSLSLLLTRFRASCPLPSSAAYGLSLLLRLHSLLPSLSLRSARNSMASDFFDCFQIYIYGVFLSFSNRRLKCQRFVL</sequence>
<evidence type="ECO:0000313" key="2">
    <source>
        <dbReference type="Proteomes" id="UP001056120"/>
    </source>
</evidence>
<name>A0ACB9FZZ9_9ASTR</name>
<protein>
    <submittedName>
        <fullName evidence="1">Uncharacterized protein</fullName>
    </submittedName>
</protein>
<gene>
    <name evidence="1" type="ORF">L1987_46168</name>
</gene>
<dbReference type="EMBL" id="CM042032">
    <property type="protein sequence ID" value="KAI3776388.1"/>
    <property type="molecule type" value="Genomic_DNA"/>
</dbReference>
<dbReference type="Proteomes" id="UP001056120">
    <property type="component" value="Linkage Group LG15"/>
</dbReference>
<keyword evidence="2" id="KW-1185">Reference proteome</keyword>
<reference evidence="2" key="1">
    <citation type="journal article" date="2022" name="Mol. Ecol. Resour.">
        <title>The genomes of chicory, endive, great burdock and yacon provide insights into Asteraceae palaeo-polyploidization history and plant inulin production.</title>
        <authorList>
            <person name="Fan W."/>
            <person name="Wang S."/>
            <person name="Wang H."/>
            <person name="Wang A."/>
            <person name="Jiang F."/>
            <person name="Liu H."/>
            <person name="Zhao H."/>
            <person name="Xu D."/>
            <person name="Zhang Y."/>
        </authorList>
    </citation>
    <scope>NUCLEOTIDE SEQUENCE [LARGE SCALE GENOMIC DNA]</scope>
    <source>
        <strain evidence="2">cv. Yunnan</strain>
    </source>
</reference>
<evidence type="ECO:0000313" key="1">
    <source>
        <dbReference type="EMBL" id="KAI3776388.1"/>
    </source>
</evidence>
<reference evidence="1 2" key="2">
    <citation type="journal article" date="2022" name="Mol. Ecol. Resour.">
        <title>The genomes of chicory, endive, great burdock and yacon provide insights into Asteraceae paleo-polyploidization history and plant inulin production.</title>
        <authorList>
            <person name="Fan W."/>
            <person name="Wang S."/>
            <person name="Wang H."/>
            <person name="Wang A."/>
            <person name="Jiang F."/>
            <person name="Liu H."/>
            <person name="Zhao H."/>
            <person name="Xu D."/>
            <person name="Zhang Y."/>
        </authorList>
    </citation>
    <scope>NUCLEOTIDE SEQUENCE [LARGE SCALE GENOMIC DNA]</scope>
    <source>
        <strain evidence="2">cv. Yunnan</strain>
        <tissue evidence="1">Leaves</tissue>
    </source>
</reference>
<organism evidence="1 2">
    <name type="scientific">Smallanthus sonchifolius</name>
    <dbReference type="NCBI Taxonomy" id="185202"/>
    <lineage>
        <taxon>Eukaryota</taxon>
        <taxon>Viridiplantae</taxon>
        <taxon>Streptophyta</taxon>
        <taxon>Embryophyta</taxon>
        <taxon>Tracheophyta</taxon>
        <taxon>Spermatophyta</taxon>
        <taxon>Magnoliopsida</taxon>
        <taxon>eudicotyledons</taxon>
        <taxon>Gunneridae</taxon>
        <taxon>Pentapetalae</taxon>
        <taxon>asterids</taxon>
        <taxon>campanulids</taxon>
        <taxon>Asterales</taxon>
        <taxon>Asteraceae</taxon>
        <taxon>Asteroideae</taxon>
        <taxon>Heliantheae alliance</taxon>
        <taxon>Millerieae</taxon>
        <taxon>Smallanthus</taxon>
    </lineage>
</organism>
<comment type="caution">
    <text evidence="1">The sequence shown here is derived from an EMBL/GenBank/DDBJ whole genome shotgun (WGS) entry which is preliminary data.</text>
</comment>
<proteinExistence type="predicted"/>